<accession>A0A2N5CQS0</accession>
<dbReference type="InterPro" id="IPR046880">
    <property type="entry name" value="TPR-S"/>
</dbReference>
<sequence length="584" mass="60981">MSAEASFDELAALLRRGEHLSAYDLARRALDEGQGSLALAHAAVLSLARAGATDFARAEFVRLGLSHSTDPEALSLGARLLKDVALSADGPRRRAFARASARDYVAAATNGGGRYGLVNAATMSLLAGEGARAASLAMAALDDAGGGAAEGEAGYFDRASRAEALFLLGRREAAADMLAAAVASAPTSLSAHASTLRQLSMIAAELGAPTAWLEILRPPATAHFTGHMFAVRAAGEEADLKARMADLVRAQKIGFGYGGLAAGADILWAETLLEAGAELHVVAPLAMASYVETSVRPFGEAWVERFQTCLDRAASVRFAARDPYAGDDEVFAYASRFAVGCAILRAEGLSTRAVQVAVWDGRPAAGPAGAAADIAYWRETGRPQTVLPFERPAPDAAQVAASAADGGERGVKAMLFIDVRGFGALHDAQVPAFFEVIMAGMAEAIAGLAAPAEHVETWGDGVFLVFDQPSDAAEAALVLLEAHRRLNLRARGLPRHLGLRIGGHYGPVHLRVNPITGAQAVVGAHVVVAARIEPDVAPGAAYVSEAMAGILATHHADRYRCGYVGRTTPRKSFPPVSIFNLSRR</sequence>
<dbReference type="EMBL" id="PJRQ01000038">
    <property type="protein sequence ID" value="PLR10339.1"/>
    <property type="molecule type" value="Genomic_DNA"/>
</dbReference>
<dbReference type="GO" id="GO:0004016">
    <property type="term" value="F:adenylate cyclase activity"/>
    <property type="evidence" value="ECO:0007669"/>
    <property type="project" value="UniProtKB-ARBA"/>
</dbReference>
<reference evidence="3 4" key="1">
    <citation type="submission" date="2017-12" db="EMBL/GenBank/DDBJ databases">
        <title>The genome sequence of Caulobacter flavus CGMCC1 15093.</title>
        <authorList>
            <person name="Gao J."/>
            <person name="Mao X."/>
            <person name="Sun J."/>
        </authorList>
    </citation>
    <scope>NUCLEOTIDE SEQUENCE [LARGE SCALE GENOMIC DNA]</scope>
    <source>
        <strain evidence="3 4">CGMCC1 15093</strain>
    </source>
</reference>
<dbReference type="OrthoDB" id="2974768at2"/>
<dbReference type="InterPro" id="IPR029787">
    <property type="entry name" value="Nucleotide_cyclase"/>
</dbReference>
<dbReference type="Gene3D" id="3.40.50.450">
    <property type="match status" value="1"/>
</dbReference>
<dbReference type="GO" id="GO:0009190">
    <property type="term" value="P:cyclic nucleotide biosynthetic process"/>
    <property type="evidence" value="ECO:0007669"/>
    <property type="project" value="InterPro"/>
</dbReference>
<dbReference type="Proteomes" id="UP000234483">
    <property type="component" value="Unassembled WGS sequence"/>
</dbReference>
<dbReference type="PROSITE" id="PS50125">
    <property type="entry name" value="GUANYLATE_CYCLASE_2"/>
    <property type="match status" value="1"/>
</dbReference>
<name>A0A2N5CQS0_9CAUL</name>
<dbReference type="Pfam" id="PF00211">
    <property type="entry name" value="Guanylate_cyc"/>
    <property type="match status" value="1"/>
</dbReference>
<evidence type="ECO:0000313" key="3">
    <source>
        <dbReference type="EMBL" id="PLR10339.1"/>
    </source>
</evidence>
<dbReference type="Gene3D" id="3.30.70.1230">
    <property type="entry name" value="Nucleotide cyclase"/>
    <property type="match status" value="1"/>
</dbReference>
<dbReference type="Proteomes" id="UP000281192">
    <property type="component" value="Chromosome"/>
</dbReference>
<dbReference type="KEGG" id="cfh:C1707_22505"/>
<dbReference type="Pfam" id="PF20308">
    <property type="entry name" value="TPR-S"/>
    <property type="match status" value="1"/>
</dbReference>
<dbReference type="AlphaFoldDB" id="A0A2N5CQS0"/>
<dbReference type="GO" id="GO:0035556">
    <property type="term" value="P:intracellular signal transduction"/>
    <property type="evidence" value="ECO:0007669"/>
    <property type="project" value="InterPro"/>
</dbReference>
<feature type="domain" description="Guanylate cyclase" evidence="1">
    <location>
        <begin position="413"/>
        <end position="533"/>
    </location>
</feature>
<dbReference type="RefSeq" id="WP_101714300.1">
    <property type="nucleotide sequence ID" value="NZ_CP026100.1"/>
</dbReference>
<dbReference type="InterPro" id="IPR001054">
    <property type="entry name" value="A/G_cyclase"/>
</dbReference>
<proteinExistence type="predicted"/>
<gene>
    <name evidence="2" type="ORF">C1707_22505</name>
    <name evidence="3" type="ORF">CFHF_17670</name>
</gene>
<reference evidence="2 5" key="2">
    <citation type="submission" date="2018-01" db="EMBL/GenBank/DDBJ databases">
        <title>Complete genome sequence of Caulobacter flavus RHGG3.</title>
        <authorList>
            <person name="Yang E."/>
        </authorList>
    </citation>
    <scope>NUCLEOTIDE SEQUENCE [LARGE SCALE GENOMIC DNA]</scope>
    <source>
        <strain evidence="2 5">RHGG3</strain>
    </source>
</reference>
<organism evidence="3 4">
    <name type="scientific">Caulobacter flavus</name>
    <dbReference type="NCBI Taxonomy" id="1679497"/>
    <lineage>
        <taxon>Bacteria</taxon>
        <taxon>Pseudomonadati</taxon>
        <taxon>Pseudomonadota</taxon>
        <taxon>Alphaproteobacteria</taxon>
        <taxon>Caulobacterales</taxon>
        <taxon>Caulobacteraceae</taxon>
        <taxon>Caulobacter</taxon>
    </lineage>
</organism>
<evidence type="ECO:0000313" key="4">
    <source>
        <dbReference type="Proteomes" id="UP000234483"/>
    </source>
</evidence>
<evidence type="ECO:0000313" key="5">
    <source>
        <dbReference type="Proteomes" id="UP000281192"/>
    </source>
</evidence>
<dbReference type="EMBL" id="CP026100">
    <property type="protein sequence ID" value="AYV48807.1"/>
    <property type="molecule type" value="Genomic_DNA"/>
</dbReference>
<dbReference type="SUPFAM" id="SSF55073">
    <property type="entry name" value="Nucleotide cyclase"/>
    <property type="match status" value="1"/>
</dbReference>
<evidence type="ECO:0000259" key="1">
    <source>
        <dbReference type="PROSITE" id="PS50125"/>
    </source>
</evidence>
<evidence type="ECO:0000313" key="2">
    <source>
        <dbReference type="EMBL" id="AYV48807.1"/>
    </source>
</evidence>
<protein>
    <submittedName>
        <fullName evidence="3">Adenylate cyclase</fullName>
    </submittedName>
</protein>
<keyword evidence="5" id="KW-1185">Reference proteome</keyword>